<evidence type="ECO:0000256" key="1">
    <source>
        <dbReference type="SAM" id="Phobius"/>
    </source>
</evidence>
<proteinExistence type="predicted"/>
<organism evidence="3 4">
    <name type="scientific">Tsuneonella suprasediminis</name>
    <dbReference type="NCBI Taxonomy" id="2306996"/>
    <lineage>
        <taxon>Bacteria</taxon>
        <taxon>Pseudomonadati</taxon>
        <taxon>Pseudomonadota</taxon>
        <taxon>Alphaproteobacteria</taxon>
        <taxon>Sphingomonadales</taxon>
        <taxon>Erythrobacteraceae</taxon>
        <taxon>Tsuneonella</taxon>
    </lineage>
</organism>
<dbReference type="EMBL" id="RAHJ01000001">
    <property type="protein sequence ID" value="RJX71821.1"/>
    <property type="molecule type" value="Genomic_DNA"/>
</dbReference>
<feature type="transmembrane region" description="Helical" evidence="1">
    <location>
        <begin position="28"/>
        <end position="51"/>
    </location>
</feature>
<feature type="signal peptide" evidence="2">
    <location>
        <begin position="1"/>
        <end position="18"/>
    </location>
</feature>
<keyword evidence="1" id="KW-0472">Membrane</keyword>
<evidence type="ECO:0000313" key="4">
    <source>
        <dbReference type="Proteomes" id="UP000284322"/>
    </source>
</evidence>
<accession>A0A419R6D2</accession>
<feature type="transmembrane region" description="Helical" evidence="1">
    <location>
        <begin position="72"/>
        <end position="91"/>
    </location>
</feature>
<evidence type="ECO:0000313" key="3">
    <source>
        <dbReference type="EMBL" id="RJX71821.1"/>
    </source>
</evidence>
<feature type="chain" id="PRO_5019189225" description="Integral membrane protein" evidence="2">
    <location>
        <begin position="19"/>
        <end position="124"/>
    </location>
</feature>
<keyword evidence="4" id="KW-1185">Reference proteome</keyword>
<feature type="transmembrane region" description="Helical" evidence="1">
    <location>
        <begin position="97"/>
        <end position="120"/>
    </location>
</feature>
<reference evidence="3 4" key="1">
    <citation type="submission" date="2018-09" db="EMBL/GenBank/DDBJ databases">
        <title>Altererythrobacter sp.Ery1 and Ery12, the genome sequencing of novel strains in genus Alterythrobacter.</title>
        <authorList>
            <person name="Cheng H."/>
            <person name="Wu Y.-H."/>
            <person name="Fang C."/>
            <person name="Xu X.-W."/>
        </authorList>
    </citation>
    <scope>NUCLEOTIDE SEQUENCE [LARGE SCALE GENOMIC DNA]</scope>
    <source>
        <strain evidence="3 4">Ery12</strain>
    </source>
</reference>
<keyword evidence="1" id="KW-0812">Transmembrane</keyword>
<dbReference type="OrthoDB" id="7619100at2"/>
<gene>
    <name evidence="3" type="ORF">D6858_00075</name>
</gene>
<evidence type="ECO:0000256" key="2">
    <source>
        <dbReference type="SAM" id="SignalP"/>
    </source>
</evidence>
<keyword evidence="1" id="KW-1133">Transmembrane helix</keyword>
<dbReference type="AlphaFoldDB" id="A0A419R6D2"/>
<keyword evidence="2" id="KW-0732">Signal</keyword>
<comment type="caution">
    <text evidence="3">The sequence shown here is derived from an EMBL/GenBank/DDBJ whole genome shotgun (WGS) entry which is preliminary data.</text>
</comment>
<dbReference type="Proteomes" id="UP000284322">
    <property type="component" value="Unassembled WGS sequence"/>
</dbReference>
<evidence type="ECO:0008006" key="5">
    <source>
        <dbReference type="Google" id="ProtNLM"/>
    </source>
</evidence>
<protein>
    <recommendedName>
        <fullName evidence="5">Integral membrane protein</fullName>
    </recommendedName>
</protein>
<sequence length="124" mass="13132">MMAVMLLSGLLYFNTVSADPGAPVAVALVPYVLVVVVASVVVQVMLAMAAPREANSAADERERLVADRAGRWSGTVLAVGVVLAGGAYLWMPNGNMLFHHAMFALIAAQLADYAGQVYLLRRTV</sequence>
<name>A0A419R6D2_9SPHN</name>